<organism evidence="2 3">
    <name type="scientific">Dictyobacter kobayashii</name>
    <dbReference type="NCBI Taxonomy" id="2014872"/>
    <lineage>
        <taxon>Bacteria</taxon>
        <taxon>Bacillati</taxon>
        <taxon>Chloroflexota</taxon>
        <taxon>Ktedonobacteria</taxon>
        <taxon>Ktedonobacterales</taxon>
        <taxon>Dictyobacteraceae</taxon>
        <taxon>Dictyobacter</taxon>
    </lineage>
</organism>
<dbReference type="PANTHER" id="PTHR36558">
    <property type="entry name" value="GLR1098 PROTEIN"/>
    <property type="match status" value="1"/>
</dbReference>
<reference evidence="3" key="1">
    <citation type="submission" date="2018-12" db="EMBL/GenBank/DDBJ databases">
        <title>Tengunoibacter tsumagoiensis gen. nov., sp. nov., Dictyobacter kobayashii sp. nov., D. alpinus sp. nov., and D. joshuensis sp. nov. and description of Dictyobacteraceae fam. nov. within the order Ktedonobacterales isolated from Tengu-no-mugimeshi.</title>
        <authorList>
            <person name="Wang C.M."/>
            <person name="Zheng Y."/>
            <person name="Sakai Y."/>
            <person name="Toyoda A."/>
            <person name="Minakuchi Y."/>
            <person name="Abe K."/>
            <person name="Yokota A."/>
            <person name="Yabe S."/>
        </authorList>
    </citation>
    <scope>NUCLEOTIDE SEQUENCE [LARGE SCALE GENOMIC DNA]</scope>
    <source>
        <strain evidence="3">Uno11</strain>
    </source>
</reference>
<dbReference type="EMBL" id="BIFS01000002">
    <property type="protein sequence ID" value="GCE23938.1"/>
    <property type="molecule type" value="Genomic_DNA"/>
</dbReference>
<sequence length="222" mass="25562">MSSLYDMIGYENWYMRLVIEGGEEVVFNQRYEDGGDSIHGIPMTEEAFEGLITIESPYRYELIDGIVYDMTGSSPEHSAIAGNIDVVFHAQLGRGGPCRTHRDQYVAIPGKPPVAPDVVLTCDRADWDKDKRLKPFRIQSPLIVVEVLSPTTERYDRGEKFARYQSCPSLEIYILVSQNERYVEVYRKATNWRQERFSENQVIKLDQLDLELPLDEIYEGVL</sequence>
<keyword evidence="3" id="KW-1185">Reference proteome</keyword>
<dbReference type="RefSeq" id="WP_126557252.1">
    <property type="nucleotide sequence ID" value="NZ_BIFS01000002.1"/>
</dbReference>
<gene>
    <name evidence="2" type="ORF">KDK_77380</name>
</gene>
<evidence type="ECO:0000313" key="3">
    <source>
        <dbReference type="Proteomes" id="UP000287188"/>
    </source>
</evidence>
<name>A0A402AXX6_9CHLR</name>
<dbReference type="Pfam" id="PF05685">
    <property type="entry name" value="Uma2"/>
    <property type="match status" value="1"/>
</dbReference>
<dbReference type="AlphaFoldDB" id="A0A402AXX6"/>
<feature type="domain" description="Putative restriction endonuclease" evidence="1">
    <location>
        <begin position="48"/>
        <end position="212"/>
    </location>
</feature>
<dbReference type="Proteomes" id="UP000287188">
    <property type="component" value="Unassembled WGS sequence"/>
</dbReference>
<evidence type="ECO:0000313" key="2">
    <source>
        <dbReference type="EMBL" id="GCE23938.1"/>
    </source>
</evidence>
<dbReference type="OrthoDB" id="160492at2"/>
<dbReference type="SUPFAM" id="SSF52980">
    <property type="entry name" value="Restriction endonuclease-like"/>
    <property type="match status" value="1"/>
</dbReference>
<comment type="caution">
    <text evidence="2">The sequence shown here is derived from an EMBL/GenBank/DDBJ whole genome shotgun (WGS) entry which is preliminary data.</text>
</comment>
<dbReference type="PANTHER" id="PTHR36558:SF1">
    <property type="entry name" value="RESTRICTION ENDONUCLEASE DOMAIN-CONTAINING PROTEIN-RELATED"/>
    <property type="match status" value="1"/>
</dbReference>
<dbReference type="CDD" id="cd06260">
    <property type="entry name" value="DUF820-like"/>
    <property type="match status" value="1"/>
</dbReference>
<dbReference type="InterPro" id="IPR008538">
    <property type="entry name" value="Uma2"/>
</dbReference>
<protein>
    <recommendedName>
        <fullName evidence="1">Putative restriction endonuclease domain-containing protein</fullName>
    </recommendedName>
</protein>
<evidence type="ECO:0000259" key="1">
    <source>
        <dbReference type="Pfam" id="PF05685"/>
    </source>
</evidence>
<proteinExistence type="predicted"/>
<accession>A0A402AXX6</accession>
<dbReference type="InterPro" id="IPR012296">
    <property type="entry name" value="Nuclease_put_TT1808"/>
</dbReference>
<dbReference type="Gene3D" id="3.90.1570.10">
    <property type="entry name" value="tt1808, chain A"/>
    <property type="match status" value="1"/>
</dbReference>
<dbReference type="InterPro" id="IPR011335">
    <property type="entry name" value="Restrct_endonuc-II-like"/>
</dbReference>